<feature type="signal peptide" evidence="1">
    <location>
        <begin position="1"/>
        <end position="20"/>
    </location>
</feature>
<evidence type="ECO:0008006" key="4">
    <source>
        <dbReference type="Google" id="ProtNLM"/>
    </source>
</evidence>
<dbReference type="Proteomes" id="UP001597417">
    <property type="component" value="Unassembled WGS sequence"/>
</dbReference>
<reference evidence="3" key="1">
    <citation type="journal article" date="2019" name="Int. J. Syst. Evol. Microbiol.">
        <title>The Global Catalogue of Microorganisms (GCM) 10K type strain sequencing project: providing services to taxonomists for standard genome sequencing and annotation.</title>
        <authorList>
            <consortium name="The Broad Institute Genomics Platform"/>
            <consortium name="The Broad Institute Genome Sequencing Center for Infectious Disease"/>
            <person name="Wu L."/>
            <person name="Ma J."/>
        </authorList>
    </citation>
    <scope>NUCLEOTIDE SEQUENCE [LARGE SCALE GENOMIC DNA]</scope>
    <source>
        <strain evidence="3">CGMCC 4.7645</strain>
    </source>
</reference>
<proteinExistence type="predicted"/>
<feature type="chain" id="PRO_5046833794" description="Lipoprotein" evidence="1">
    <location>
        <begin position="21"/>
        <end position="171"/>
    </location>
</feature>
<dbReference type="RefSeq" id="WP_378266367.1">
    <property type="nucleotide sequence ID" value="NZ_JBHUKR010000007.1"/>
</dbReference>
<organism evidence="2 3">
    <name type="scientific">Amycolatopsis pigmentata</name>
    <dbReference type="NCBI Taxonomy" id="450801"/>
    <lineage>
        <taxon>Bacteria</taxon>
        <taxon>Bacillati</taxon>
        <taxon>Actinomycetota</taxon>
        <taxon>Actinomycetes</taxon>
        <taxon>Pseudonocardiales</taxon>
        <taxon>Pseudonocardiaceae</taxon>
        <taxon>Amycolatopsis</taxon>
    </lineage>
</organism>
<keyword evidence="3" id="KW-1185">Reference proteome</keyword>
<protein>
    <recommendedName>
        <fullName evidence="4">Lipoprotein</fullName>
    </recommendedName>
</protein>
<gene>
    <name evidence="2" type="ORF">ACFSXZ_19080</name>
</gene>
<evidence type="ECO:0000313" key="3">
    <source>
        <dbReference type="Proteomes" id="UP001597417"/>
    </source>
</evidence>
<dbReference type="PROSITE" id="PS51257">
    <property type="entry name" value="PROKAR_LIPOPROTEIN"/>
    <property type="match status" value="1"/>
</dbReference>
<evidence type="ECO:0000256" key="1">
    <source>
        <dbReference type="SAM" id="SignalP"/>
    </source>
</evidence>
<accession>A0ABW5G0G5</accession>
<sequence>MSRHGILVCAAAALAVFATAACSTQTTTGSATAAVTVTSSPRQAASADTRSRLKFPNSVETVALDGYDESVHMVRFRLQVYRPGGADNGHYENDPADSALYRLALADQPQIRSAADICSNGQPTLDSQGVGVRPCTADQLLDALRAGKKSLARIRVDAADHIAELSEIYRP</sequence>
<keyword evidence="1" id="KW-0732">Signal</keyword>
<dbReference type="EMBL" id="JBHUKR010000007">
    <property type="protein sequence ID" value="MFD2418431.1"/>
    <property type="molecule type" value="Genomic_DNA"/>
</dbReference>
<name>A0ABW5G0G5_9PSEU</name>
<evidence type="ECO:0000313" key="2">
    <source>
        <dbReference type="EMBL" id="MFD2418431.1"/>
    </source>
</evidence>
<comment type="caution">
    <text evidence="2">The sequence shown here is derived from an EMBL/GenBank/DDBJ whole genome shotgun (WGS) entry which is preliminary data.</text>
</comment>